<dbReference type="HOGENOM" id="CLU_007337_0_1_1"/>
<name>A0A0C9XJU4_9AGAR</name>
<dbReference type="AlphaFoldDB" id="A0A0C9XJU4"/>
<sequence>PVPDLEEDPFTPTPNFVPVIKDIRIAQEYIRALRNASLDSETEKLDPEFLDRLRKPPTEELKIDDPSLRLSLDIFISTSNASQQTYNDVCASIQRRFPKEQLLSHYKVKRLVEDLTGIIPIMRDMCINSCIGFTGPYADDLVCAMCGESRYEAAGGPGSKTPRKQFVTIPIGPQLQALWRTPAGAEALGYRDKYVEKLLDELKQNHGVRQSPYRDFFDGRDFLDRYVEGKIRSGDMVLVMSMDGAQLYRNKISECWMYIWIIFDHSPDGRYKKHHIQPGGFIPGPKKPKNQDSFVFTGLHHLAALQKEGLVIWDAKRKVLFISKPFLALTTADGPGMACLSGFVGHQGKIHCRFYCPLIGRHKPLAPSYYPVRFKPDNYTVDGCDHPDVDLNALLTAFTSTESTHRYKENLAYVSQSRNPTEFKRRRLETGICKPSILLGLPEEHILGLPGCFPGDIMHLPTLNAPDLFLPLWRGTFECDETDNKNTWDWVVLKGVVWKAHGKRVADATSYLPGSFDRPPRNPAEKISSGYKAWEFLLYFYGLGPGFFFQLLPDKYWRHYCKLVRGFCILMQEEIYQSELHEAHKLLTEFSDLYEELYVQRRADRLHFVRPSIHAPSHMAPETERVGPGIIYSQWASERTIGNLGEEIKQHSNPYANLSQRGLRRCQVNALKAMIPDLVPVENPLPQGALDLGDEYSLLRAMDTAAREVRPCEKDALVAYEPAFERGPLPLKVVRWARLRLPNRQVVRSRWKEDLKPLNRLRCSRNIKIGNDVEDDVDDVEDAVETAGNIEALAVISLYGPPNNILLETSSQTYWSVTHLRDTGIRVINAKSIVAVVAMVPDRQYQHWRRDGTEEDRWMLVEKPGLKLTQRILQYDEQIPEDGDGT</sequence>
<organism evidence="1 2">
    <name type="scientific">Laccaria amethystina LaAM-08-1</name>
    <dbReference type="NCBI Taxonomy" id="1095629"/>
    <lineage>
        <taxon>Eukaryota</taxon>
        <taxon>Fungi</taxon>
        <taxon>Dikarya</taxon>
        <taxon>Basidiomycota</taxon>
        <taxon>Agaricomycotina</taxon>
        <taxon>Agaricomycetes</taxon>
        <taxon>Agaricomycetidae</taxon>
        <taxon>Agaricales</taxon>
        <taxon>Agaricineae</taxon>
        <taxon>Hydnangiaceae</taxon>
        <taxon>Laccaria</taxon>
    </lineage>
</organism>
<dbReference type="STRING" id="1095629.A0A0C9XJU4"/>
<reference evidence="1 2" key="1">
    <citation type="submission" date="2014-04" db="EMBL/GenBank/DDBJ databases">
        <authorList>
            <consortium name="DOE Joint Genome Institute"/>
            <person name="Kuo A."/>
            <person name="Kohler A."/>
            <person name="Nagy L.G."/>
            <person name="Floudas D."/>
            <person name="Copeland A."/>
            <person name="Barry K.W."/>
            <person name="Cichocki N."/>
            <person name="Veneault-Fourrey C."/>
            <person name="LaButti K."/>
            <person name="Lindquist E.A."/>
            <person name="Lipzen A."/>
            <person name="Lundell T."/>
            <person name="Morin E."/>
            <person name="Murat C."/>
            <person name="Sun H."/>
            <person name="Tunlid A."/>
            <person name="Henrissat B."/>
            <person name="Grigoriev I.V."/>
            <person name="Hibbett D.S."/>
            <person name="Martin F."/>
            <person name="Nordberg H.P."/>
            <person name="Cantor M.N."/>
            <person name="Hua S.X."/>
        </authorList>
    </citation>
    <scope>NUCLEOTIDE SEQUENCE [LARGE SCALE GENOMIC DNA]</scope>
    <source>
        <strain evidence="1 2">LaAM-08-1</strain>
    </source>
</reference>
<accession>A0A0C9XJU4</accession>
<proteinExistence type="predicted"/>
<protein>
    <submittedName>
        <fullName evidence="1">Uncharacterized protein</fullName>
    </submittedName>
</protein>
<dbReference type="EMBL" id="KN838720">
    <property type="protein sequence ID" value="KIJ96452.1"/>
    <property type="molecule type" value="Genomic_DNA"/>
</dbReference>
<feature type="non-terminal residue" evidence="1">
    <location>
        <position position="886"/>
    </location>
</feature>
<reference evidence="2" key="2">
    <citation type="submission" date="2015-01" db="EMBL/GenBank/DDBJ databases">
        <title>Evolutionary Origins and Diversification of the Mycorrhizal Mutualists.</title>
        <authorList>
            <consortium name="DOE Joint Genome Institute"/>
            <consortium name="Mycorrhizal Genomics Consortium"/>
            <person name="Kohler A."/>
            <person name="Kuo A."/>
            <person name="Nagy L.G."/>
            <person name="Floudas D."/>
            <person name="Copeland A."/>
            <person name="Barry K.W."/>
            <person name="Cichocki N."/>
            <person name="Veneault-Fourrey C."/>
            <person name="LaButti K."/>
            <person name="Lindquist E.A."/>
            <person name="Lipzen A."/>
            <person name="Lundell T."/>
            <person name="Morin E."/>
            <person name="Murat C."/>
            <person name="Riley R."/>
            <person name="Ohm R."/>
            <person name="Sun H."/>
            <person name="Tunlid A."/>
            <person name="Henrissat B."/>
            <person name="Grigoriev I.V."/>
            <person name="Hibbett D.S."/>
            <person name="Martin F."/>
        </authorList>
    </citation>
    <scope>NUCLEOTIDE SEQUENCE [LARGE SCALE GENOMIC DNA]</scope>
    <source>
        <strain evidence="2">LaAM-08-1</strain>
    </source>
</reference>
<dbReference type="OrthoDB" id="2669721at2759"/>
<evidence type="ECO:0000313" key="1">
    <source>
        <dbReference type="EMBL" id="KIJ96452.1"/>
    </source>
</evidence>
<gene>
    <name evidence="1" type="ORF">K443DRAFT_107203</name>
</gene>
<keyword evidence="2" id="KW-1185">Reference proteome</keyword>
<dbReference type="Proteomes" id="UP000054477">
    <property type="component" value="Unassembled WGS sequence"/>
</dbReference>
<evidence type="ECO:0000313" key="2">
    <source>
        <dbReference type="Proteomes" id="UP000054477"/>
    </source>
</evidence>